<comment type="caution">
    <text evidence="4">The sequence shown here is derived from an EMBL/GenBank/DDBJ whole genome shotgun (WGS) entry which is preliminary data.</text>
</comment>
<dbReference type="InterPro" id="IPR001034">
    <property type="entry name" value="DeoR_HTH"/>
</dbReference>
<protein>
    <submittedName>
        <fullName evidence="4">DeoR family transcriptional regulator</fullName>
    </submittedName>
</protein>
<dbReference type="Pfam" id="PF08220">
    <property type="entry name" value="HTH_DeoR"/>
    <property type="match status" value="1"/>
</dbReference>
<dbReference type="Pfam" id="PF00455">
    <property type="entry name" value="DeoRC"/>
    <property type="match status" value="1"/>
</dbReference>
<name>A0A0R1U4B5_9LACO</name>
<dbReference type="RefSeq" id="WP_054649025.1">
    <property type="nucleotide sequence ID" value="NZ_AZFJ01000049.1"/>
</dbReference>
<dbReference type="PROSITE" id="PS51000">
    <property type="entry name" value="HTH_DEOR_2"/>
    <property type="match status" value="1"/>
</dbReference>
<dbReference type="PATRIC" id="fig|1423783.4.peg.1279"/>
<gene>
    <name evidence="4" type="ORF">FC50_GL001238</name>
</gene>
<proteinExistence type="predicted"/>
<keyword evidence="2" id="KW-0804">Transcription</keyword>
<evidence type="ECO:0000259" key="3">
    <source>
        <dbReference type="PROSITE" id="PS51000"/>
    </source>
</evidence>
<dbReference type="InterPro" id="IPR036390">
    <property type="entry name" value="WH_DNA-bd_sf"/>
</dbReference>
<dbReference type="InterPro" id="IPR050313">
    <property type="entry name" value="Carb_Metab_HTH_regulators"/>
</dbReference>
<dbReference type="SMART" id="SM00420">
    <property type="entry name" value="HTH_DEOR"/>
    <property type="match status" value="1"/>
</dbReference>
<dbReference type="AlphaFoldDB" id="A0A0R1U4B5"/>
<dbReference type="STRING" id="1423783.FC50_GL001238"/>
<dbReference type="InterPro" id="IPR036388">
    <property type="entry name" value="WH-like_DNA-bd_sf"/>
</dbReference>
<reference evidence="4 5" key="1">
    <citation type="journal article" date="2015" name="Genome Announc.">
        <title>Expanding the biotechnology potential of lactobacilli through comparative genomics of 213 strains and associated genera.</title>
        <authorList>
            <person name="Sun Z."/>
            <person name="Harris H.M."/>
            <person name="McCann A."/>
            <person name="Guo C."/>
            <person name="Argimon S."/>
            <person name="Zhang W."/>
            <person name="Yang X."/>
            <person name="Jeffery I.B."/>
            <person name="Cooney J.C."/>
            <person name="Kagawa T.F."/>
            <person name="Liu W."/>
            <person name="Song Y."/>
            <person name="Salvetti E."/>
            <person name="Wrobel A."/>
            <person name="Rasinkangas P."/>
            <person name="Parkhill J."/>
            <person name="Rea M.C."/>
            <person name="O'Sullivan O."/>
            <person name="Ritari J."/>
            <person name="Douillard F.P."/>
            <person name="Paul Ross R."/>
            <person name="Yang R."/>
            <person name="Briner A.E."/>
            <person name="Felis G.E."/>
            <person name="de Vos W.M."/>
            <person name="Barrangou R."/>
            <person name="Klaenhammer T.R."/>
            <person name="Caufield P.W."/>
            <person name="Cui Y."/>
            <person name="Zhang H."/>
            <person name="O'Toole P.W."/>
        </authorList>
    </citation>
    <scope>NUCLEOTIDE SEQUENCE [LARGE SCALE GENOMIC DNA]</scope>
    <source>
        <strain evidence="4 5">DSM 15945</strain>
    </source>
</reference>
<dbReference type="Proteomes" id="UP000051922">
    <property type="component" value="Unassembled WGS sequence"/>
</dbReference>
<dbReference type="SMART" id="SM01134">
    <property type="entry name" value="DeoRC"/>
    <property type="match status" value="1"/>
</dbReference>
<feature type="domain" description="HTH deoR-type" evidence="3">
    <location>
        <begin position="3"/>
        <end position="58"/>
    </location>
</feature>
<dbReference type="OrthoDB" id="9798651at2"/>
<dbReference type="GO" id="GO:0003700">
    <property type="term" value="F:DNA-binding transcription factor activity"/>
    <property type="evidence" value="ECO:0007669"/>
    <property type="project" value="InterPro"/>
</dbReference>
<sequence>MIPYQRQEQILKLVNNQKFCRYSDIASQLFVSQATIRRDTRDMERMGLVRRVTGGITLIRDPEDVPYDYSATLNLKEKRQLAQKAATVVSPGMCLFVDSSTTTLVFIRELMSIDNLYIVTNGFVPAIECSKNSSWHVSLLGGRVNSVLQNVGGNKAITDIANYQADLAVFSCRGLTDKGATDANDLESGIKHAFSANADQSMLLVDSTKVGKHQLYISAQMHDLDYIACDVTLPTPIQSAADQHSVQILD</sequence>
<evidence type="ECO:0000256" key="2">
    <source>
        <dbReference type="ARBA" id="ARBA00023163"/>
    </source>
</evidence>
<keyword evidence="1" id="KW-0805">Transcription regulation</keyword>
<dbReference type="Gene3D" id="1.10.10.10">
    <property type="entry name" value="Winged helix-like DNA-binding domain superfamily/Winged helix DNA-binding domain"/>
    <property type="match status" value="1"/>
</dbReference>
<accession>A0A0R1U4B5</accession>
<evidence type="ECO:0000313" key="4">
    <source>
        <dbReference type="EMBL" id="KRL85845.1"/>
    </source>
</evidence>
<organism evidence="4 5">
    <name type="scientific">Lacticaseibacillus pantheris DSM 15945 = JCM 12539 = NBRC 106106</name>
    <dbReference type="NCBI Taxonomy" id="1423783"/>
    <lineage>
        <taxon>Bacteria</taxon>
        <taxon>Bacillati</taxon>
        <taxon>Bacillota</taxon>
        <taxon>Bacilli</taxon>
        <taxon>Lactobacillales</taxon>
        <taxon>Lactobacillaceae</taxon>
        <taxon>Lacticaseibacillus</taxon>
    </lineage>
</organism>
<evidence type="ECO:0000256" key="1">
    <source>
        <dbReference type="ARBA" id="ARBA00023015"/>
    </source>
</evidence>
<dbReference type="PANTHER" id="PTHR30363">
    <property type="entry name" value="HTH-TYPE TRANSCRIPTIONAL REGULATOR SRLR-RELATED"/>
    <property type="match status" value="1"/>
</dbReference>
<dbReference type="SUPFAM" id="SSF46785">
    <property type="entry name" value="Winged helix' DNA-binding domain"/>
    <property type="match status" value="1"/>
</dbReference>
<dbReference type="SUPFAM" id="SSF100950">
    <property type="entry name" value="NagB/RpiA/CoA transferase-like"/>
    <property type="match status" value="1"/>
</dbReference>
<evidence type="ECO:0000313" key="5">
    <source>
        <dbReference type="Proteomes" id="UP000051922"/>
    </source>
</evidence>
<dbReference type="EMBL" id="AZFJ01000049">
    <property type="protein sequence ID" value="KRL85845.1"/>
    <property type="molecule type" value="Genomic_DNA"/>
</dbReference>
<dbReference type="InterPro" id="IPR014036">
    <property type="entry name" value="DeoR-like_C"/>
</dbReference>
<keyword evidence="5" id="KW-1185">Reference proteome</keyword>
<dbReference type="Gene3D" id="3.40.50.1360">
    <property type="match status" value="1"/>
</dbReference>
<dbReference type="PANTHER" id="PTHR30363:SF44">
    <property type="entry name" value="AGA OPERON TRANSCRIPTIONAL REPRESSOR-RELATED"/>
    <property type="match status" value="1"/>
</dbReference>
<dbReference type="InterPro" id="IPR037171">
    <property type="entry name" value="NagB/RpiA_transferase-like"/>
</dbReference>